<dbReference type="WormBase" id="Y18D10A.4">
    <property type="protein sequence ID" value="CE21400"/>
    <property type="gene ID" value="WBGene00012477"/>
</dbReference>
<dbReference type="UCSC" id="Y18D10A.4">
    <property type="organism name" value="c. elegans"/>
</dbReference>
<dbReference type="PIR" id="T26519">
    <property type="entry name" value="T26519"/>
</dbReference>
<proteinExistence type="predicted"/>
<dbReference type="CTD" id="189473"/>
<gene>
    <name evidence="2" type="ORF">CELE_Y18D10A.4</name>
    <name evidence="2 4" type="ORF">Y18D10A.4</name>
</gene>
<keyword evidence="1" id="KW-1133">Transmembrane helix</keyword>
<evidence type="ECO:0000313" key="2">
    <source>
        <dbReference type="EMBL" id="CAA22310.1"/>
    </source>
</evidence>
<dbReference type="RefSeq" id="NP_493242.1">
    <property type="nucleotide sequence ID" value="NM_060841.1"/>
</dbReference>
<dbReference type="AlphaFoldDB" id="Q9XW23"/>
<feature type="transmembrane region" description="Helical" evidence="1">
    <location>
        <begin position="54"/>
        <end position="73"/>
    </location>
</feature>
<dbReference type="EMBL" id="BX284601">
    <property type="protein sequence ID" value="CAA22310.1"/>
    <property type="molecule type" value="Genomic_DNA"/>
</dbReference>
<feature type="transmembrane region" description="Helical" evidence="1">
    <location>
        <begin position="85"/>
        <end position="108"/>
    </location>
</feature>
<organism evidence="2 3">
    <name type="scientific">Caenorhabditis elegans</name>
    <dbReference type="NCBI Taxonomy" id="6239"/>
    <lineage>
        <taxon>Eukaryota</taxon>
        <taxon>Metazoa</taxon>
        <taxon>Ecdysozoa</taxon>
        <taxon>Nematoda</taxon>
        <taxon>Chromadorea</taxon>
        <taxon>Rhabditida</taxon>
        <taxon>Rhabditina</taxon>
        <taxon>Rhabditomorpha</taxon>
        <taxon>Rhabditoidea</taxon>
        <taxon>Rhabditidae</taxon>
        <taxon>Peloderinae</taxon>
        <taxon>Caenorhabditis</taxon>
    </lineage>
</organism>
<keyword evidence="1" id="KW-0472">Membrane</keyword>
<evidence type="ECO:0000313" key="4">
    <source>
        <dbReference type="WormBase" id="Y18D10A.4"/>
    </source>
</evidence>
<dbReference type="KEGG" id="cel:CELE_Y18D10A.4"/>
<accession>Q9XW23</accession>
<dbReference type="InParanoid" id="Q9XW23"/>
<keyword evidence="1" id="KW-0812">Transmembrane</keyword>
<reference evidence="2 3" key="1">
    <citation type="journal article" date="1998" name="Science">
        <title>Genome sequence of the nematode C. elegans: a platform for investigating biology.</title>
        <authorList>
            <consortium name="The C. elegans sequencing consortium"/>
            <person name="Sulson J.E."/>
            <person name="Waterston R."/>
        </authorList>
    </citation>
    <scope>NUCLEOTIDE SEQUENCE [LARGE SCALE GENOMIC DNA]</scope>
    <source>
        <strain evidence="2 3">Bristol N2</strain>
    </source>
</reference>
<dbReference type="Proteomes" id="UP000001940">
    <property type="component" value="Chromosome I"/>
</dbReference>
<name>Q9XW23_CAEEL</name>
<keyword evidence="3" id="KW-1185">Reference proteome</keyword>
<sequence length="158" mass="17444">MTGERQTEAVSKRSNVVSERCGGPPCLRLVDGRTLSVCVSDDSSHIDGSIGYHFFSLDCLSLSLTLSTAAVVATATSSSSSPKAFGVSVSLFLWSLLVAWYVVGVLLVTGGMDREKIYVWQFFHRLPTKRKIENSFAFSSFFFCFLKPMIIGFWTLSF</sequence>
<dbReference type="PaxDb" id="6239-Y18D10A.4"/>
<dbReference type="Bgee" id="WBGene00012477">
    <property type="expression patterns" value="Expressed in pharyngeal muscle cell (C elegans)"/>
</dbReference>
<dbReference type="HOGENOM" id="CLU_1670932_0_0_1"/>
<dbReference type="AGR" id="WB:WBGene00012477"/>
<evidence type="ECO:0000313" key="3">
    <source>
        <dbReference type="Proteomes" id="UP000001940"/>
    </source>
</evidence>
<feature type="transmembrane region" description="Helical" evidence="1">
    <location>
        <begin position="135"/>
        <end position="156"/>
    </location>
</feature>
<protein>
    <submittedName>
        <fullName evidence="2">Uncharacterized protein</fullName>
    </submittedName>
</protein>
<dbReference type="GeneID" id="189473"/>
<evidence type="ECO:0000256" key="1">
    <source>
        <dbReference type="SAM" id="Phobius"/>
    </source>
</evidence>